<dbReference type="GO" id="GO:0005345">
    <property type="term" value="F:purine nucleobase transmembrane transporter activity"/>
    <property type="evidence" value="ECO:0007669"/>
    <property type="project" value="UniProtKB-UniRule"/>
</dbReference>
<sequence length="395" mass="43371">MLSCESNIPLLAGKDGLIIKCCNKNCRFKGLGRDNIGENMEIESPTMSPKMKQYLLILNCIMLAIGISGGPLIMRLYYLHGGKSIWLSSCLETGGWPMMIVPLLVAYFQRRAAHPAQAKLLFIKPSTFCFAAVVGLVAGSADYFYAYGVKHIPVSTSSLILATQLAFTAVFAFLLVRQKFTACSINAVALLTFAAIVLALHASSDKPAGESSAQYYLGFFFTLASSALFALMLPMIELTYKRAKQTVNYELVMEIQLVLSFSATAMCTIGMLASGDYKGYVGEVQVYKLGVVMYFVVLVCSAILWQFFYLGAAGVIYYGSSLLSGIIIAVALPITEIAAVFFYHEKFQVEKGLSLALSLWGFISYFYGEAKDIKKQKKKERINLESININADIES</sequence>
<evidence type="ECO:0000256" key="2">
    <source>
        <dbReference type="ARBA" id="ARBA00006213"/>
    </source>
</evidence>
<feature type="transmembrane region" description="Helical" evidence="7">
    <location>
        <begin position="128"/>
        <end position="146"/>
    </location>
</feature>
<keyword evidence="3 7" id="KW-0813">Transport</keyword>
<dbReference type="Gramene" id="AUR62027835-RA">
    <property type="protein sequence ID" value="AUR62027835-RA:cds"/>
    <property type="gene ID" value="AUR62027835"/>
</dbReference>
<keyword evidence="6 7" id="KW-0472">Membrane</keyword>
<dbReference type="EnsemblPlants" id="AUR62027835-RA">
    <property type="protein sequence ID" value="AUR62027835-RA:cds"/>
    <property type="gene ID" value="AUR62027835"/>
</dbReference>
<dbReference type="GO" id="GO:0015211">
    <property type="term" value="F:purine nucleoside transmembrane transporter activity"/>
    <property type="evidence" value="ECO:0007669"/>
    <property type="project" value="UniProtKB-UniRule"/>
</dbReference>
<feature type="transmembrane region" description="Helical" evidence="7">
    <location>
        <begin position="257"/>
        <end position="274"/>
    </location>
</feature>
<feature type="transmembrane region" description="Helical" evidence="7">
    <location>
        <begin position="158"/>
        <end position="176"/>
    </location>
</feature>
<dbReference type="KEGG" id="cqi:110706655"/>
<feature type="transmembrane region" description="Helical" evidence="7">
    <location>
        <begin position="84"/>
        <end position="108"/>
    </location>
</feature>
<protein>
    <recommendedName>
        <fullName evidence="7">Probable purine permease</fullName>
    </recommendedName>
</protein>
<keyword evidence="9" id="KW-1185">Reference proteome</keyword>
<dbReference type="GO" id="GO:0016020">
    <property type="term" value="C:membrane"/>
    <property type="evidence" value="ECO:0007669"/>
    <property type="project" value="UniProtKB-SubCell"/>
</dbReference>
<dbReference type="OMA" id="WNEARAK"/>
<dbReference type="InterPro" id="IPR030182">
    <property type="entry name" value="PUP_plant"/>
</dbReference>
<comment type="subcellular location">
    <subcellularLocation>
        <location evidence="1 7">Membrane</location>
        <topology evidence="1 7">Multi-pass membrane protein</topology>
    </subcellularLocation>
</comment>
<comment type="similarity">
    <text evidence="2 7">Belongs to the purine permeases (TC 2.A.7.14) family.</text>
</comment>
<proteinExistence type="inferred from homology"/>
<feature type="transmembrane region" description="Helical" evidence="7">
    <location>
        <begin position="286"/>
        <end position="310"/>
    </location>
</feature>
<evidence type="ECO:0000313" key="8">
    <source>
        <dbReference type="EnsemblPlants" id="AUR62027835-RA:cds"/>
    </source>
</evidence>
<evidence type="ECO:0000256" key="5">
    <source>
        <dbReference type="ARBA" id="ARBA00022989"/>
    </source>
</evidence>
<feature type="transmembrane region" description="Helical" evidence="7">
    <location>
        <begin position="183"/>
        <end position="203"/>
    </location>
</feature>
<evidence type="ECO:0000256" key="1">
    <source>
        <dbReference type="ARBA" id="ARBA00004141"/>
    </source>
</evidence>
<dbReference type="PANTHER" id="PTHR31376:SF1">
    <property type="entry name" value="PURINE PERMEASE 2"/>
    <property type="match status" value="1"/>
</dbReference>
<dbReference type="Proteomes" id="UP000596660">
    <property type="component" value="Unplaced"/>
</dbReference>
<reference evidence="8" key="2">
    <citation type="submission" date="2021-03" db="UniProtKB">
        <authorList>
            <consortium name="EnsemblPlants"/>
        </authorList>
    </citation>
    <scope>IDENTIFICATION</scope>
</reference>
<evidence type="ECO:0000313" key="9">
    <source>
        <dbReference type="Proteomes" id="UP000596660"/>
    </source>
</evidence>
<name>A0A803MEE2_CHEQI</name>
<organism evidence="8 9">
    <name type="scientific">Chenopodium quinoa</name>
    <name type="common">Quinoa</name>
    <dbReference type="NCBI Taxonomy" id="63459"/>
    <lineage>
        <taxon>Eukaryota</taxon>
        <taxon>Viridiplantae</taxon>
        <taxon>Streptophyta</taxon>
        <taxon>Embryophyta</taxon>
        <taxon>Tracheophyta</taxon>
        <taxon>Spermatophyta</taxon>
        <taxon>Magnoliopsida</taxon>
        <taxon>eudicotyledons</taxon>
        <taxon>Gunneridae</taxon>
        <taxon>Pentapetalae</taxon>
        <taxon>Caryophyllales</taxon>
        <taxon>Chenopodiaceae</taxon>
        <taxon>Chenopodioideae</taxon>
        <taxon>Atripliceae</taxon>
        <taxon>Chenopodium</taxon>
    </lineage>
</organism>
<dbReference type="SUPFAM" id="SSF103481">
    <property type="entry name" value="Multidrug resistance efflux transporter EmrE"/>
    <property type="match status" value="1"/>
</dbReference>
<dbReference type="RefSeq" id="XP_021740299.1">
    <property type="nucleotide sequence ID" value="XM_021884607.1"/>
</dbReference>
<feature type="transmembrane region" description="Helical" evidence="7">
    <location>
        <begin position="215"/>
        <end position="236"/>
    </location>
</feature>
<dbReference type="OrthoDB" id="1865379at2759"/>
<reference evidence="8" key="1">
    <citation type="journal article" date="2017" name="Nature">
        <title>The genome of Chenopodium quinoa.</title>
        <authorList>
            <person name="Jarvis D.E."/>
            <person name="Ho Y.S."/>
            <person name="Lightfoot D.J."/>
            <person name="Schmoeckel S.M."/>
            <person name="Li B."/>
            <person name="Borm T.J.A."/>
            <person name="Ohyanagi H."/>
            <person name="Mineta K."/>
            <person name="Michell C.T."/>
            <person name="Saber N."/>
            <person name="Kharbatia N.M."/>
            <person name="Rupper R.R."/>
            <person name="Sharp A.R."/>
            <person name="Dally N."/>
            <person name="Boughton B.A."/>
            <person name="Woo Y.H."/>
            <person name="Gao G."/>
            <person name="Schijlen E.G.W.M."/>
            <person name="Guo X."/>
            <person name="Momin A.A."/>
            <person name="Negrao S."/>
            <person name="Al-Babili S."/>
            <person name="Gehring C."/>
            <person name="Roessner U."/>
            <person name="Jung C."/>
            <person name="Murphy K."/>
            <person name="Arold S.T."/>
            <person name="Gojobori T."/>
            <person name="van der Linden C.G."/>
            <person name="van Loo E.N."/>
            <person name="Jellen E.N."/>
            <person name="Maughan P.J."/>
            <person name="Tester M."/>
        </authorList>
    </citation>
    <scope>NUCLEOTIDE SEQUENCE [LARGE SCALE GENOMIC DNA]</scope>
    <source>
        <strain evidence="8">cv. PI 614886</strain>
    </source>
</reference>
<evidence type="ECO:0000256" key="3">
    <source>
        <dbReference type="ARBA" id="ARBA00022448"/>
    </source>
</evidence>
<feature type="transmembrane region" description="Helical" evidence="7">
    <location>
        <begin position="349"/>
        <end position="368"/>
    </location>
</feature>
<dbReference type="PANTHER" id="PTHR31376">
    <property type="entry name" value="OS09G0467300 PROTEIN-RELATED"/>
    <property type="match status" value="1"/>
</dbReference>
<feature type="transmembrane region" description="Helical" evidence="7">
    <location>
        <begin position="322"/>
        <end position="343"/>
    </location>
</feature>
<feature type="transmembrane region" description="Helical" evidence="7">
    <location>
        <begin position="54"/>
        <end position="78"/>
    </location>
</feature>
<keyword evidence="5 7" id="KW-1133">Transmembrane helix</keyword>
<dbReference type="InterPro" id="IPR037185">
    <property type="entry name" value="EmrE-like"/>
</dbReference>
<dbReference type="GeneID" id="110706655"/>
<accession>A0A803MEE2</accession>
<evidence type="ECO:0000256" key="7">
    <source>
        <dbReference type="RuleBase" id="RU368015"/>
    </source>
</evidence>
<gene>
    <name evidence="8" type="primary">LOC110706655</name>
</gene>
<evidence type="ECO:0000256" key="4">
    <source>
        <dbReference type="ARBA" id="ARBA00022692"/>
    </source>
</evidence>
<evidence type="ECO:0000256" key="6">
    <source>
        <dbReference type="ARBA" id="ARBA00023136"/>
    </source>
</evidence>
<dbReference type="Pfam" id="PF16913">
    <property type="entry name" value="PUNUT"/>
    <property type="match status" value="1"/>
</dbReference>
<keyword evidence="4 7" id="KW-0812">Transmembrane</keyword>
<dbReference type="AlphaFoldDB" id="A0A803MEE2"/>